<dbReference type="HOGENOM" id="CLU_007383_3_1_1"/>
<evidence type="ECO:0000256" key="3">
    <source>
        <dbReference type="ARBA" id="ARBA00023027"/>
    </source>
</evidence>
<dbReference type="SUPFAM" id="SSF51735">
    <property type="entry name" value="NAD(P)-binding Rossmann-fold domains"/>
    <property type="match status" value="1"/>
</dbReference>
<dbReference type="EnsemblMetazoa" id="CapteT144004">
    <property type="protein sequence ID" value="CapteP144004"/>
    <property type="gene ID" value="CapteG144004"/>
</dbReference>
<dbReference type="STRING" id="283909.R7TPJ1"/>
<dbReference type="GO" id="GO:0042732">
    <property type="term" value="P:D-xylose metabolic process"/>
    <property type="evidence" value="ECO:0007669"/>
    <property type="project" value="InterPro"/>
</dbReference>
<accession>R7TPJ1</accession>
<organism evidence="6">
    <name type="scientific">Capitella teleta</name>
    <name type="common">Polychaete worm</name>
    <dbReference type="NCBI Taxonomy" id="283909"/>
    <lineage>
        <taxon>Eukaryota</taxon>
        <taxon>Metazoa</taxon>
        <taxon>Spiralia</taxon>
        <taxon>Lophotrochozoa</taxon>
        <taxon>Annelida</taxon>
        <taxon>Polychaeta</taxon>
        <taxon>Sedentaria</taxon>
        <taxon>Scolecida</taxon>
        <taxon>Capitellidae</taxon>
        <taxon>Capitella</taxon>
    </lineage>
</organism>
<feature type="non-terminal residue" evidence="6">
    <location>
        <position position="1"/>
    </location>
</feature>
<dbReference type="OMA" id="WDIPLLM"/>
<comment type="cofactor">
    <cofactor evidence="1">
        <name>NAD(+)</name>
        <dbReference type="ChEBI" id="CHEBI:57540"/>
    </cofactor>
</comment>
<dbReference type="Gene3D" id="3.40.50.720">
    <property type="entry name" value="NAD(P)-binding Rossmann-like Domain"/>
    <property type="match status" value="1"/>
</dbReference>
<evidence type="ECO:0000256" key="2">
    <source>
        <dbReference type="ARBA" id="ARBA00022793"/>
    </source>
</evidence>
<evidence type="ECO:0000313" key="7">
    <source>
        <dbReference type="EnsemblMetazoa" id="CapteP144004"/>
    </source>
</evidence>
<name>R7TPJ1_CAPTE</name>
<dbReference type="Proteomes" id="UP000014760">
    <property type="component" value="Unassembled WGS sequence"/>
</dbReference>
<dbReference type="InterPro" id="IPR001509">
    <property type="entry name" value="Epimerase_deHydtase"/>
</dbReference>
<dbReference type="EMBL" id="AMQN01012788">
    <property type="status" value="NOT_ANNOTATED_CDS"/>
    <property type="molecule type" value="Genomic_DNA"/>
</dbReference>
<gene>
    <name evidence="6" type="ORF">CAPTEDRAFT_144004</name>
</gene>
<reference evidence="7" key="3">
    <citation type="submission" date="2015-06" db="UniProtKB">
        <authorList>
            <consortium name="EnsemblMetazoa"/>
        </authorList>
    </citation>
    <scope>IDENTIFICATION</scope>
</reference>
<protein>
    <recommendedName>
        <fullName evidence="5">NAD-dependent epimerase/dehydratase domain-containing protein</fullName>
    </recommendedName>
</protein>
<dbReference type="GO" id="GO:0048040">
    <property type="term" value="F:UDP-glucuronate decarboxylase activity"/>
    <property type="evidence" value="ECO:0007669"/>
    <property type="project" value="TreeGrafter"/>
</dbReference>
<dbReference type="GO" id="GO:0070403">
    <property type="term" value="F:NAD+ binding"/>
    <property type="evidence" value="ECO:0007669"/>
    <property type="project" value="InterPro"/>
</dbReference>
<dbReference type="OrthoDB" id="331544at2759"/>
<reference evidence="6 8" key="2">
    <citation type="journal article" date="2013" name="Nature">
        <title>Insights into bilaterian evolution from three spiralian genomes.</title>
        <authorList>
            <person name="Simakov O."/>
            <person name="Marletaz F."/>
            <person name="Cho S.J."/>
            <person name="Edsinger-Gonzales E."/>
            <person name="Havlak P."/>
            <person name="Hellsten U."/>
            <person name="Kuo D.H."/>
            <person name="Larsson T."/>
            <person name="Lv J."/>
            <person name="Arendt D."/>
            <person name="Savage R."/>
            <person name="Osoegawa K."/>
            <person name="de Jong P."/>
            <person name="Grimwood J."/>
            <person name="Chapman J.A."/>
            <person name="Shapiro H."/>
            <person name="Aerts A."/>
            <person name="Otillar R.P."/>
            <person name="Terry A.Y."/>
            <person name="Boore J.L."/>
            <person name="Grigoriev I.V."/>
            <person name="Lindberg D.R."/>
            <person name="Seaver E.C."/>
            <person name="Weisblat D.A."/>
            <person name="Putnam N.H."/>
            <person name="Rokhsar D.S."/>
        </authorList>
    </citation>
    <scope>NUCLEOTIDE SEQUENCE</scope>
    <source>
        <strain evidence="6 8">I ESC-2004</strain>
    </source>
</reference>
<dbReference type="AlphaFoldDB" id="R7TPJ1"/>
<keyword evidence="8" id="KW-1185">Reference proteome</keyword>
<dbReference type="EMBL" id="KB309749">
    <property type="protein sequence ID" value="ELT93426.1"/>
    <property type="molecule type" value="Genomic_DNA"/>
</dbReference>
<evidence type="ECO:0000256" key="4">
    <source>
        <dbReference type="ARBA" id="ARBA00023239"/>
    </source>
</evidence>
<keyword evidence="2" id="KW-0210">Decarboxylase</keyword>
<dbReference type="PANTHER" id="PTHR43078:SF6">
    <property type="entry name" value="UDP-GLUCURONIC ACID DECARBOXYLASE 1"/>
    <property type="match status" value="1"/>
</dbReference>
<evidence type="ECO:0000313" key="6">
    <source>
        <dbReference type="EMBL" id="ELT93426.1"/>
    </source>
</evidence>
<dbReference type="InterPro" id="IPR044516">
    <property type="entry name" value="UXS-like"/>
</dbReference>
<keyword evidence="4" id="KW-0456">Lyase</keyword>
<evidence type="ECO:0000259" key="5">
    <source>
        <dbReference type="Pfam" id="PF01370"/>
    </source>
</evidence>
<dbReference type="Pfam" id="PF01370">
    <property type="entry name" value="Epimerase"/>
    <property type="match status" value="1"/>
</dbReference>
<sequence>YQKQEGIDVRVARIFSTFGLCMHMNDGRVVNNSILQALQGQEMTIYRDGHQTSSFSYVTDLVDGLMKLMASNGTEPVNLENHEEHN</sequence>
<dbReference type="GO" id="GO:0005737">
    <property type="term" value="C:cytoplasm"/>
    <property type="evidence" value="ECO:0007669"/>
    <property type="project" value="TreeGrafter"/>
</dbReference>
<evidence type="ECO:0000256" key="1">
    <source>
        <dbReference type="ARBA" id="ARBA00001911"/>
    </source>
</evidence>
<reference evidence="8" key="1">
    <citation type="submission" date="2012-12" db="EMBL/GenBank/DDBJ databases">
        <authorList>
            <person name="Hellsten U."/>
            <person name="Grimwood J."/>
            <person name="Chapman J.A."/>
            <person name="Shapiro H."/>
            <person name="Aerts A."/>
            <person name="Otillar R.P."/>
            <person name="Terry A.Y."/>
            <person name="Boore J.L."/>
            <person name="Simakov O."/>
            <person name="Marletaz F."/>
            <person name="Cho S.-J."/>
            <person name="Edsinger-Gonzales E."/>
            <person name="Havlak P."/>
            <person name="Kuo D.-H."/>
            <person name="Larsson T."/>
            <person name="Lv J."/>
            <person name="Arendt D."/>
            <person name="Savage R."/>
            <person name="Osoegawa K."/>
            <person name="de Jong P."/>
            <person name="Lindberg D.R."/>
            <person name="Seaver E.C."/>
            <person name="Weisblat D.A."/>
            <person name="Putnam N.H."/>
            <person name="Grigoriev I.V."/>
            <person name="Rokhsar D.S."/>
        </authorList>
    </citation>
    <scope>NUCLEOTIDE SEQUENCE</scope>
    <source>
        <strain evidence="8">I ESC-2004</strain>
    </source>
</reference>
<evidence type="ECO:0000313" key="8">
    <source>
        <dbReference type="Proteomes" id="UP000014760"/>
    </source>
</evidence>
<dbReference type="InterPro" id="IPR036291">
    <property type="entry name" value="NAD(P)-bd_dom_sf"/>
</dbReference>
<keyword evidence="3" id="KW-0520">NAD</keyword>
<dbReference type="PANTHER" id="PTHR43078">
    <property type="entry name" value="UDP-GLUCURONIC ACID DECARBOXYLASE-RELATED"/>
    <property type="match status" value="1"/>
</dbReference>
<feature type="domain" description="NAD-dependent epimerase/dehydratase" evidence="5">
    <location>
        <begin position="1"/>
        <end position="71"/>
    </location>
</feature>
<proteinExistence type="predicted"/>